<dbReference type="GO" id="GO:0045454">
    <property type="term" value="P:cell redox homeostasis"/>
    <property type="evidence" value="ECO:0007669"/>
    <property type="project" value="TreeGrafter"/>
</dbReference>
<accession>A0A223E7I4</accession>
<dbReference type="Gene3D" id="3.40.30.10">
    <property type="entry name" value="Glutaredoxin"/>
    <property type="match status" value="1"/>
</dbReference>
<dbReference type="InterPro" id="IPR002109">
    <property type="entry name" value="Glutaredoxin"/>
</dbReference>
<name>A0A223E7I4_9BACI</name>
<dbReference type="RefSeq" id="WP_094245776.1">
    <property type="nucleotide sequence ID" value="NZ_CP017703.1"/>
</dbReference>
<dbReference type="GO" id="GO:0009055">
    <property type="term" value="F:electron transfer activity"/>
    <property type="evidence" value="ECO:0007669"/>
    <property type="project" value="TreeGrafter"/>
</dbReference>
<dbReference type="PANTHER" id="PTHR34386:SF1">
    <property type="entry name" value="GLUTAREDOXIN-LIKE PROTEIN NRDH"/>
    <property type="match status" value="1"/>
</dbReference>
<dbReference type="PANTHER" id="PTHR34386">
    <property type="entry name" value="GLUTAREDOXIN"/>
    <property type="match status" value="1"/>
</dbReference>
<protein>
    <submittedName>
        <fullName evidence="2">NrdH-redoxin</fullName>
    </submittedName>
</protein>
<dbReference type="EMBL" id="CP017703">
    <property type="protein sequence ID" value="ASS91173.1"/>
    <property type="molecule type" value="Genomic_DNA"/>
</dbReference>
<dbReference type="InterPro" id="IPR036249">
    <property type="entry name" value="Thioredoxin-like_sf"/>
</dbReference>
<dbReference type="Proteomes" id="UP000214606">
    <property type="component" value="Chromosome"/>
</dbReference>
<dbReference type="CDD" id="cd02976">
    <property type="entry name" value="NrdH"/>
    <property type="match status" value="1"/>
</dbReference>
<dbReference type="SUPFAM" id="SSF52833">
    <property type="entry name" value="Thioredoxin-like"/>
    <property type="match status" value="1"/>
</dbReference>
<sequence length="77" mass="8736">MKKVTVYTTTTCPYCVMLKNFLREQGIPFTEVNVQLDPAAARKLVATTGQIGVPQTKIDGQWVFGFDPETIMQLWNR</sequence>
<evidence type="ECO:0000259" key="1">
    <source>
        <dbReference type="Pfam" id="PF00462"/>
    </source>
</evidence>
<dbReference type="KEGG" id="apak:AP3564_13950"/>
<gene>
    <name evidence="2" type="ORF">AP3564_13950</name>
</gene>
<feature type="domain" description="Glutaredoxin" evidence="1">
    <location>
        <begin position="4"/>
        <end position="63"/>
    </location>
</feature>
<dbReference type="AlphaFoldDB" id="A0A223E7I4"/>
<organism evidence="2 3">
    <name type="scientific">Aeribacillus pallidus</name>
    <dbReference type="NCBI Taxonomy" id="33936"/>
    <lineage>
        <taxon>Bacteria</taxon>
        <taxon>Bacillati</taxon>
        <taxon>Bacillota</taxon>
        <taxon>Bacilli</taxon>
        <taxon>Bacillales</taxon>
        <taxon>Bacillaceae</taxon>
        <taxon>Aeribacillus</taxon>
    </lineage>
</organism>
<evidence type="ECO:0000313" key="3">
    <source>
        <dbReference type="Proteomes" id="UP000214606"/>
    </source>
</evidence>
<proteinExistence type="predicted"/>
<dbReference type="PROSITE" id="PS51354">
    <property type="entry name" value="GLUTAREDOXIN_2"/>
    <property type="match status" value="1"/>
</dbReference>
<evidence type="ECO:0000313" key="2">
    <source>
        <dbReference type="EMBL" id="ASS91173.1"/>
    </source>
</evidence>
<dbReference type="InterPro" id="IPR051548">
    <property type="entry name" value="Grx-like_ET"/>
</dbReference>
<reference evidence="2 3" key="1">
    <citation type="submission" date="2016-10" db="EMBL/GenBank/DDBJ databases">
        <title>The whole genome sequencing and assembly of Aeribacillus pallidus KCTC3564 strain.</title>
        <authorList>
            <person name="Lee Y.-J."/>
            <person name="Park M.-K."/>
            <person name="Yi H."/>
            <person name="Bahn Y.-S."/>
            <person name="Kim J.F."/>
            <person name="Lee D.-W."/>
        </authorList>
    </citation>
    <scope>NUCLEOTIDE SEQUENCE [LARGE SCALE GENOMIC DNA]</scope>
    <source>
        <strain evidence="2 3">KCTC3564</strain>
    </source>
</reference>
<dbReference type="Pfam" id="PF00462">
    <property type="entry name" value="Glutaredoxin"/>
    <property type="match status" value="1"/>
</dbReference>